<protein>
    <submittedName>
        <fullName evidence="1">Uncharacterized protein</fullName>
    </submittedName>
</protein>
<sequence length="506" mass="57945">MNASRFGLGPNAEALHKSLCARRKAVAEDPTILAPFFERKSQVSSQFTLGDTSIKGFISFYEAAGVEHYTYLWTNVLGWPLLRSQCPVEKEEAYRLFHSQNSKAALKELQKWRCSYVAELKDKPVPISQDAVDALTIPASFEIPMYLPYFKGRDRIQKPLFQAELSPLWTYQMASSWNYEVCLSCRQPMLLNQKQSESKRSTLGLRTCYRCTDDEANQLIPYLSTEFRALLGRDTYYPMEMVTREIKLLDQCRAPIVDRSQDHILGSLFRDNIFPSFDVESNLTRYCILVQRASTMTDKPRQSQYEKLLKFMYNYPEFSNNIPCIYWGDFHCSGSLTHDIWVQATNSVDVMNVYQLFIQIIHILGSSKNARVSLVMACAESLPTGIFKSWINFFELLSQFLKPDVFERLEFVGYGTFVAAEKGVLRIPFIVKGNEFLAALKSYTEYEGSNANTRLFVNSLGEGVRRRLEGDIQPGRTHLLENTGQYNSGNKPMHFIGHGNGWKGLL</sequence>
<dbReference type="AlphaFoldDB" id="A0A1Y2BV99"/>
<dbReference type="Proteomes" id="UP000193642">
    <property type="component" value="Unassembled WGS sequence"/>
</dbReference>
<gene>
    <name evidence="1" type="ORF">BCR33DRAFT_741529</name>
</gene>
<name>A0A1Y2BV99_9FUNG</name>
<accession>A0A1Y2BV99</accession>
<proteinExistence type="predicted"/>
<evidence type="ECO:0000313" key="1">
    <source>
        <dbReference type="EMBL" id="ORY38689.1"/>
    </source>
</evidence>
<keyword evidence="2" id="KW-1185">Reference proteome</keyword>
<evidence type="ECO:0000313" key="2">
    <source>
        <dbReference type="Proteomes" id="UP000193642"/>
    </source>
</evidence>
<organism evidence="1 2">
    <name type="scientific">Rhizoclosmatium globosum</name>
    <dbReference type="NCBI Taxonomy" id="329046"/>
    <lineage>
        <taxon>Eukaryota</taxon>
        <taxon>Fungi</taxon>
        <taxon>Fungi incertae sedis</taxon>
        <taxon>Chytridiomycota</taxon>
        <taxon>Chytridiomycota incertae sedis</taxon>
        <taxon>Chytridiomycetes</taxon>
        <taxon>Chytridiales</taxon>
        <taxon>Chytriomycetaceae</taxon>
        <taxon>Rhizoclosmatium</taxon>
    </lineage>
</organism>
<comment type="caution">
    <text evidence="1">The sequence shown here is derived from an EMBL/GenBank/DDBJ whole genome shotgun (WGS) entry which is preliminary data.</text>
</comment>
<reference evidence="1 2" key="1">
    <citation type="submission" date="2016-07" db="EMBL/GenBank/DDBJ databases">
        <title>Pervasive Adenine N6-methylation of Active Genes in Fungi.</title>
        <authorList>
            <consortium name="DOE Joint Genome Institute"/>
            <person name="Mondo S.J."/>
            <person name="Dannebaum R.O."/>
            <person name="Kuo R.C."/>
            <person name="Labutti K."/>
            <person name="Haridas S."/>
            <person name="Kuo A."/>
            <person name="Salamov A."/>
            <person name="Ahrendt S.R."/>
            <person name="Lipzen A."/>
            <person name="Sullivan W."/>
            <person name="Andreopoulos W.B."/>
            <person name="Clum A."/>
            <person name="Lindquist E."/>
            <person name="Daum C."/>
            <person name="Ramamoorthy G.K."/>
            <person name="Gryganskyi A."/>
            <person name="Culley D."/>
            <person name="Magnuson J.K."/>
            <person name="James T.Y."/>
            <person name="O'Malley M.A."/>
            <person name="Stajich J.E."/>
            <person name="Spatafora J.W."/>
            <person name="Visel A."/>
            <person name="Grigoriev I.V."/>
        </authorList>
    </citation>
    <scope>NUCLEOTIDE SEQUENCE [LARGE SCALE GENOMIC DNA]</scope>
    <source>
        <strain evidence="1 2">JEL800</strain>
    </source>
</reference>
<dbReference type="EMBL" id="MCGO01000043">
    <property type="protein sequence ID" value="ORY38689.1"/>
    <property type="molecule type" value="Genomic_DNA"/>
</dbReference>